<dbReference type="InterPro" id="IPR011010">
    <property type="entry name" value="DNA_brk_join_enz"/>
</dbReference>
<name>A0A810Q100_9FIRM</name>
<evidence type="ECO:0000256" key="6">
    <source>
        <dbReference type="PROSITE-ProRule" id="PRU01248"/>
    </source>
</evidence>
<dbReference type="EMBL" id="AP023418">
    <property type="protein sequence ID" value="BCK81604.1"/>
    <property type="molecule type" value="Genomic_DNA"/>
</dbReference>
<dbReference type="GO" id="GO:0006310">
    <property type="term" value="P:DNA recombination"/>
    <property type="evidence" value="ECO:0007669"/>
    <property type="project" value="UniProtKB-KW"/>
</dbReference>
<evidence type="ECO:0000256" key="5">
    <source>
        <dbReference type="ARBA" id="ARBA00023172"/>
    </source>
</evidence>
<proteinExistence type="inferred from homology"/>
<dbReference type="InterPro" id="IPR050090">
    <property type="entry name" value="Tyrosine_recombinase_XerCD"/>
</dbReference>
<dbReference type="GO" id="GO:0015074">
    <property type="term" value="P:DNA integration"/>
    <property type="evidence" value="ECO:0007669"/>
    <property type="project" value="UniProtKB-KW"/>
</dbReference>
<organism evidence="9 10">
    <name type="scientific">Vescimonas coprocola</name>
    <dbReference type="NCBI Taxonomy" id="2714355"/>
    <lineage>
        <taxon>Bacteria</taxon>
        <taxon>Bacillati</taxon>
        <taxon>Bacillota</taxon>
        <taxon>Clostridia</taxon>
        <taxon>Eubacteriales</taxon>
        <taxon>Oscillospiraceae</taxon>
        <taxon>Vescimonas</taxon>
    </lineage>
</organism>
<evidence type="ECO:0000256" key="3">
    <source>
        <dbReference type="ARBA" id="ARBA00022908"/>
    </source>
</evidence>
<feature type="domain" description="Tyr recombinase" evidence="7">
    <location>
        <begin position="183"/>
        <end position="388"/>
    </location>
</feature>
<evidence type="ECO:0000256" key="4">
    <source>
        <dbReference type="ARBA" id="ARBA00023125"/>
    </source>
</evidence>
<dbReference type="Pfam" id="PF00589">
    <property type="entry name" value="Phage_integrase"/>
    <property type="match status" value="1"/>
</dbReference>
<dbReference type="PROSITE" id="PS51900">
    <property type="entry name" value="CB"/>
    <property type="match status" value="1"/>
</dbReference>
<dbReference type="InterPro" id="IPR002104">
    <property type="entry name" value="Integrase_catalytic"/>
</dbReference>
<dbReference type="InterPro" id="IPR044068">
    <property type="entry name" value="CB"/>
</dbReference>
<keyword evidence="5" id="KW-0233">DNA recombination</keyword>
<dbReference type="Proteomes" id="UP000681035">
    <property type="component" value="Chromosome"/>
</dbReference>
<dbReference type="KEGG" id="vcop:MM50RIKEN_13670"/>
<feature type="domain" description="Core-binding (CB)" evidence="8">
    <location>
        <begin position="76"/>
        <end position="163"/>
    </location>
</feature>
<dbReference type="CDD" id="cd01189">
    <property type="entry name" value="INT_ICEBs1_C_like"/>
    <property type="match status" value="1"/>
</dbReference>
<evidence type="ECO:0000259" key="7">
    <source>
        <dbReference type="PROSITE" id="PS51898"/>
    </source>
</evidence>
<dbReference type="RefSeq" id="WP_213540367.1">
    <property type="nucleotide sequence ID" value="NZ_AP023418.1"/>
</dbReference>
<dbReference type="InterPro" id="IPR004107">
    <property type="entry name" value="Integrase_SAM-like_N"/>
</dbReference>
<dbReference type="Gene3D" id="1.10.150.130">
    <property type="match status" value="1"/>
</dbReference>
<evidence type="ECO:0000313" key="9">
    <source>
        <dbReference type="EMBL" id="BCK81604.1"/>
    </source>
</evidence>
<evidence type="ECO:0000256" key="1">
    <source>
        <dbReference type="ARBA" id="ARBA00003283"/>
    </source>
</evidence>
<dbReference type="PROSITE" id="PS51898">
    <property type="entry name" value="TYR_RECOMBINASE"/>
    <property type="match status" value="1"/>
</dbReference>
<dbReference type="AlphaFoldDB" id="A0A810Q100"/>
<keyword evidence="3" id="KW-0229">DNA integration</keyword>
<protein>
    <submittedName>
        <fullName evidence="9">Site-specific integrase</fullName>
    </submittedName>
</protein>
<comment type="function">
    <text evidence="1">Site-specific tyrosine recombinase, which acts by catalyzing the cutting and rejoining of the recombining DNA molecules.</text>
</comment>
<gene>
    <name evidence="9" type="ORF">MM50RIKEN_13670</name>
</gene>
<dbReference type="SUPFAM" id="SSF56349">
    <property type="entry name" value="DNA breaking-rejoining enzymes"/>
    <property type="match status" value="1"/>
</dbReference>
<accession>A0A810Q100</accession>
<dbReference type="PANTHER" id="PTHR30349:SF64">
    <property type="entry name" value="PROPHAGE INTEGRASE INTD-RELATED"/>
    <property type="match status" value="1"/>
</dbReference>
<sequence>MVAGHLREKNGYYHMVLNYVDEYGKRHTPSKSTGLTVKGNKKRAEKMLSEARAAKEAELEARAIERSTGKAPAGTILFTAFLLDWLDMTKKNVEETTYGAYSMTIKSKIIPYFEEHHPGLALCEVTPKHIQDYYTYELTVRGVSANTVIHRHANIRKALQHAFKLGLIDSNPADRIERPKKEKFVGSFYEEDELNHLFEVVRGDPIELGVILGAFYGLRRSEAVGLKWDAIDFKKKTITIRHTVTQATIDGKSKIIQKDRTKTKASYRSLPLVPPFEELLHRLKAEQELNRKLCGKSYCRKFVDYIYVNEIGELVKPGYITQHFPLILQKNGMRKIRFHDLRHSCASLLYANGVSLKEIQEWLGHSDISTTSNIYTHLNFTSKVASANAILGVYPSA</sequence>
<evidence type="ECO:0000259" key="8">
    <source>
        <dbReference type="PROSITE" id="PS51900"/>
    </source>
</evidence>
<keyword evidence="4 6" id="KW-0238">DNA-binding</keyword>
<dbReference type="Pfam" id="PF14659">
    <property type="entry name" value="Phage_int_SAM_3"/>
    <property type="match status" value="1"/>
</dbReference>
<reference evidence="9" key="1">
    <citation type="submission" date="2020-09" db="EMBL/GenBank/DDBJ databases">
        <title>New species isolated from human feces.</title>
        <authorList>
            <person name="Kitahara M."/>
            <person name="Shigeno Y."/>
            <person name="Shime M."/>
            <person name="Matsumoto Y."/>
            <person name="Nakamura S."/>
            <person name="Motooka D."/>
            <person name="Fukuoka S."/>
            <person name="Nishikawa H."/>
            <person name="Benno Y."/>
        </authorList>
    </citation>
    <scope>NUCLEOTIDE SEQUENCE</scope>
    <source>
        <strain evidence="9">MM50</strain>
    </source>
</reference>
<dbReference type="GO" id="GO:0003677">
    <property type="term" value="F:DNA binding"/>
    <property type="evidence" value="ECO:0007669"/>
    <property type="project" value="UniProtKB-UniRule"/>
</dbReference>
<keyword evidence="10" id="KW-1185">Reference proteome</keyword>
<evidence type="ECO:0000256" key="2">
    <source>
        <dbReference type="ARBA" id="ARBA00008857"/>
    </source>
</evidence>
<dbReference type="InterPro" id="IPR010998">
    <property type="entry name" value="Integrase_recombinase_N"/>
</dbReference>
<comment type="similarity">
    <text evidence="2">Belongs to the 'phage' integrase family.</text>
</comment>
<dbReference type="Gene3D" id="1.10.443.10">
    <property type="entry name" value="Intergrase catalytic core"/>
    <property type="match status" value="1"/>
</dbReference>
<dbReference type="InterPro" id="IPR013762">
    <property type="entry name" value="Integrase-like_cat_sf"/>
</dbReference>
<dbReference type="PANTHER" id="PTHR30349">
    <property type="entry name" value="PHAGE INTEGRASE-RELATED"/>
    <property type="match status" value="1"/>
</dbReference>
<evidence type="ECO:0000313" key="10">
    <source>
        <dbReference type="Proteomes" id="UP000681035"/>
    </source>
</evidence>